<gene>
    <name evidence="1" type="ORF">CDEST_04875</name>
</gene>
<dbReference type="GeneID" id="87941378"/>
<dbReference type="AlphaFoldDB" id="A0AAX4I9K5"/>
<evidence type="ECO:0000313" key="2">
    <source>
        <dbReference type="Proteomes" id="UP001322277"/>
    </source>
</evidence>
<accession>A0AAX4I9K5</accession>
<dbReference type="Proteomes" id="UP001322277">
    <property type="component" value="Chromosome 3"/>
</dbReference>
<evidence type="ECO:0000313" key="1">
    <source>
        <dbReference type="EMBL" id="WQF79861.1"/>
    </source>
</evidence>
<dbReference type="KEGG" id="cdet:87941378"/>
<reference evidence="2" key="1">
    <citation type="journal article" date="2023" name="bioRxiv">
        <title>Complete genome of the Medicago anthracnose fungus, Colletotrichum destructivum, reveals a mini-chromosome-like region within a core chromosome.</title>
        <authorList>
            <person name="Lapalu N."/>
            <person name="Simon A."/>
            <person name="Lu A."/>
            <person name="Plaumann P.-L."/>
            <person name="Amselem J."/>
            <person name="Pigne S."/>
            <person name="Auger A."/>
            <person name="Koch C."/>
            <person name="Dallery J.-F."/>
            <person name="O'Connell R.J."/>
        </authorList>
    </citation>
    <scope>NUCLEOTIDE SEQUENCE [LARGE SCALE GENOMIC DNA]</scope>
    <source>
        <strain evidence="2">CBS 520.97</strain>
    </source>
</reference>
<protein>
    <submittedName>
        <fullName evidence="1">Uncharacterized protein</fullName>
    </submittedName>
</protein>
<proteinExistence type="predicted"/>
<organism evidence="1 2">
    <name type="scientific">Colletotrichum destructivum</name>
    <dbReference type="NCBI Taxonomy" id="34406"/>
    <lineage>
        <taxon>Eukaryota</taxon>
        <taxon>Fungi</taxon>
        <taxon>Dikarya</taxon>
        <taxon>Ascomycota</taxon>
        <taxon>Pezizomycotina</taxon>
        <taxon>Sordariomycetes</taxon>
        <taxon>Hypocreomycetidae</taxon>
        <taxon>Glomerellales</taxon>
        <taxon>Glomerellaceae</taxon>
        <taxon>Colletotrichum</taxon>
        <taxon>Colletotrichum destructivum species complex</taxon>
    </lineage>
</organism>
<dbReference type="EMBL" id="CP137307">
    <property type="protein sequence ID" value="WQF79861.1"/>
    <property type="molecule type" value="Genomic_DNA"/>
</dbReference>
<name>A0AAX4I9K5_9PEZI</name>
<keyword evidence="2" id="KW-1185">Reference proteome</keyword>
<sequence length="59" mass="6673">MSETVRRASAGFSTISWGRSPRRIQPQLFHVRELSGQCAGHLCLLKENNSSDFLCLSHR</sequence>
<dbReference type="RefSeq" id="XP_062777085.1">
    <property type="nucleotide sequence ID" value="XM_062921034.1"/>
</dbReference>